<dbReference type="OrthoDB" id="10257471at2759"/>
<organism evidence="3 4">
    <name type="scientific">Lentinus tigrinus ALCF2SS1-6</name>
    <dbReference type="NCBI Taxonomy" id="1328759"/>
    <lineage>
        <taxon>Eukaryota</taxon>
        <taxon>Fungi</taxon>
        <taxon>Dikarya</taxon>
        <taxon>Basidiomycota</taxon>
        <taxon>Agaricomycotina</taxon>
        <taxon>Agaricomycetes</taxon>
        <taxon>Polyporales</taxon>
        <taxon>Polyporaceae</taxon>
        <taxon>Lentinus</taxon>
    </lineage>
</organism>
<dbReference type="InterPro" id="IPR057207">
    <property type="entry name" value="FBXL15_LRR"/>
</dbReference>
<dbReference type="InterPro" id="IPR001611">
    <property type="entry name" value="Leu-rich_rpt"/>
</dbReference>
<dbReference type="STRING" id="1328759.A0A5C2SUW6"/>
<dbReference type="InterPro" id="IPR032675">
    <property type="entry name" value="LRR_dom_sf"/>
</dbReference>
<evidence type="ECO:0000259" key="2">
    <source>
        <dbReference type="Pfam" id="PF25372"/>
    </source>
</evidence>
<sequence length="442" mass="49262">MEHAYIDELPSDEESCYYAEHLVFHPDPDPTVPPAYTDDELAAVLPYCPHIAAAYLSGIPDLSSRTLILLAEHASGLTYLDISGCTQVTDLGLQAVAAHSTSLCSLFISRIPSITDHGLAALVRGLPHLEELEMENLPLVTALSARDIWTFARGLKRWILSGCMHITDSGFPWVPERTQLEAEDADKRRTWMESLPPLILPATHKLNNLRVLDLSHCLRLTDAAILGVVAHAPRIHNLNLAGCIELTDRALHAICTLGRHLRIIDVGGLERVTDEGVFAVASACGRLRSVDISFIPGLTDLAILEFASQPNLTRLAAAGLPKLTEQATFFLAEHAFELEQLHLSYCPRLTLVGIRTMLRRLTKLMNVGLSGVPAMRRMGIRRFSQEPPEGYKEGKQGIYRVFQGENIRKLSAFLEKEEWRKREAERLNILFEPRGDDSRELY</sequence>
<gene>
    <name evidence="3" type="ORF">L227DRAFT_6276</name>
</gene>
<dbReference type="AlphaFoldDB" id="A0A5C2SUW6"/>
<dbReference type="SUPFAM" id="SSF52047">
    <property type="entry name" value="RNI-like"/>
    <property type="match status" value="1"/>
</dbReference>
<name>A0A5C2SUW6_9APHY</name>
<evidence type="ECO:0000313" key="3">
    <source>
        <dbReference type="EMBL" id="RPD66849.1"/>
    </source>
</evidence>
<dbReference type="InterPro" id="IPR006553">
    <property type="entry name" value="Leu-rich_rpt_Cys-con_subtyp"/>
</dbReference>
<protein>
    <submittedName>
        <fullName evidence="3">RNI-like protein</fullName>
    </submittedName>
</protein>
<dbReference type="Gene3D" id="3.80.10.10">
    <property type="entry name" value="Ribonuclease Inhibitor"/>
    <property type="match status" value="2"/>
</dbReference>
<dbReference type="Pfam" id="PF25372">
    <property type="entry name" value="DUF7885"/>
    <property type="match status" value="1"/>
</dbReference>
<evidence type="ECO:0000313" key="4">
    <source>
        <dbReference type="Proteomes" id="UP000313359"/>
    </source>
</evidence>
<dbReference type="InterPro" id="IPR050648">
    <property type="entry name" value="F-box_LRR-repeat"/>
</dbReference>
<dbReference type="Proteomes" id="UP000313359">
    <property type="component" value="Unassembled WGS sequence"/>
</dbReference>
<dbReference type="PANTHER" id="PTHR13382:SF69">
    <property type="entry name" value="FI18408P1"/>
    <property type="match status" value="1"/>
</dbReference>
<feature type="domain" description="F-box/LRR-repeat protein 15-like leucin rich repeat" evidence="2">
    <location>
        <begin position="260"/>
        <end position="372"/>
    </location>
</feature>
<dbReference type="GO" id="GO:0005737">
    <property type="term" value="C:cytoplasm"/>
    <property type="evidence" value="ECO:0007669"/>
    <property type="project" value="TreeGrafter"/>
</dbReference>
<dbReference type="EMBL" id="ML122250">
    <property type="protein sequence ID" value="RPD66849.1"/>
    <property type="molecule type" value="Genomic_DNA"/>
</dbReference>
<keyword evidence="1" id="KW-0833">Ubl conjugation pathway</keyword>
<keyword evidence="4" id="KW-1185">Reference proteome</keyword>
<dbReference type="Pfam" id="PF13516">
    <property type="entry name" value="LRR_6"/>
    <property type="match status" value="1"/>
</dbReference>
<dbReference type="PANTHER" id="PTHR13382">
    <property type="entry name" value="MITOCHONDRIAL ATP SYNTHASE COUPLING FACTOR B"/>
    <property type="match status" value="1"/>
</dbReference>
<proteinExistence type="predicted"/>
<reference evidence="3" key="1">
    <citation type="journal article" date="2018" name="Genome Biol. Evol.">
        <title>Genomics and development of Lentinus tigrinus, a white-rot wood-decaying mushroom with dimorphic fruiting bodies.</title>
        <authorList>
            <person name="Wu B."/>
            <person name="Xu Z."/>
            <person name="Knudson A."/>
            <person name="Carlson A."/>
            <person name="Chen N."/>
            <person name="Kovaka S."/>
            <person name="LaButti K."/>
            <person name="Lipzen A."/>
            <person name="Pennachio C."/>
            <person name="Riley R."/>
            <person name="Schakwitz W."/>
            <person name="Umezawa K."/>
            <person name="Ohm R.A."/>
            <person name="Grigoriev I.V."/>
            <person name="Nagy L.G."/>
            <person name="Gibbons J."/>
            <person name="Hibbett D."/>
        </authorList>
    </citation>
    <scope>NUCLEOTIDE SEQUENCE [LARGE SCALE GENOMIC DNA]</scope>
    <source>
        <strain evidence="3">ALCF2SS1-6</strain>
    </source>
</reference>
<dbReference type="SMART" id="SM00367">
    <property type="entry name" value="LRR_CC"/>
    <property type="match status" value="8"/>
</dbReference>
<accession>A0A5C2SUW6</accession>
<evidence type="ECO:0000256" key="1">
    <source>
        <dbReference type="ARBA" id="ARBA00022786"/>
    </source>
</evidence>